<evidence type="ECO:0008006" key="5">
    <source>
        <dbReference type="Google" id="ProtNLM"/>
    </source>
</evidence>
<reference evidence="3 4" key="1">
    <citation type="submission" date="2020-04" db="EMBL/GenBank/DDBJ databases">
        <authorList>
            <person name="Basu S."/>
            <person name="Maruthanayagam V."/>
            <person name="Chakraborty S."/>
            <person name="Pramanik A."/>
            <person name="Mukherjee J."/>
            <person name="Brink B."/>
        </authorList>
    </citation>
    <scope>NUCLEOTIDE SEQUENCE [LARGE SCALE GENOMIC DNA]</scope>
    <source>
        <strain evidence="3 4">AP17</strain>
    </source>
</reference>
<keyword evidence="4" id="KW-1185">Reference proteome</keyword>
<keyword evidence="2" id="KW-1133">Transmembrane helix</keyword>
<name>A0A6H1TSB1_9CYAN</name>
<dbReference type="RefSeq" id="WP_168567588.1">
    <property type="nucleotide sequence ID" value="NZ_CP051167.1"/>
</dbReference>
<feature type="region of interest" description="Disordered" evidence="1">
    <location>
        <begin position="88"/>
        <end position="110"/>
    </location>
</feature>
<sequence>MSNRDNFTGGFIAGAVVGSLIGAALGWVVGSKLSDEETVGENGHLSEGRSRKFKPYSQQSEENIEQARRSLEGKIAQLNEAIDDVRQQLGDVNSMSEQELLESPSRSEEV</sequence>
<evidence type="ECO:0000256" key="2">
    <source>
        <dbReference type="SAM" id="Phobius"/>
    </source>
</evidence>
<feature type="region of interest" description="Disordered" evidence="1">
    <location>
        <begin position="35"/>
        <end position="66"/>
    </location>
</feature>
<feature type="transmembrane region" description="Helical" evidence="2">
    <location>
        <begin position="7"/>
        <end position="29"/>
    </location>
</feature>
<accession>A0A6H1TSB1</accession>
<proteinExistence type="predicted"/>
<dbReference type="PANTHER" id="PTHR34048:SF3">
    <property type="entry name" value="LOW-DENSITY RECEPTOR-LIKE PROTEIN"/>
    <property type="match status" value="1"/>
</dbReference>
<evidence type="ECO:0000313" key="4">
    <source>
        <dbReference type="Proteomes" id="UP000500857"/>
    </source>
</evidence>
<dbReference type="EMBL" id="CP051167">
    <property type="protein sequence ID" value="QIZ69431.1"/>
    <property type="molecule type" value="Genomic_DNA"/>
</dbReference>
<dbReference type="PANTHER" id="PTHR34048">
    <property type="entry name" value="LOW-DENSITY RECEPTOR-LIKE PROTEIN"/>
    <property type="match status" value="1"/>
</dbReference>
<evidence type="ECO:0000256" key="1">
    <source>
        <dbReference type="SAM" id="MobiDB-lite"/>
    </source>
</evidence>
<dbReference type="InterPro" id="IPR040377">
    <property type="entry name" value="Ssl2009-like"/>
</dbReference>
<gene>
    <name evidence="3" type="ORF">HCG48_01560</name>
</gene>
<dbReference type="AlphaFoldDB" id="A0A6H1TSB1"/>
<keyword evidence="2" id="KW-0812">Transmembrane</keyword>
<keyword evidence="2" id="KW-0472">Membrane</keyword>
<dbReference type="KEGG" id="oxy:HCG48_01560"/>
<organism evidence="3 4">
    <name type="scientific">Oxynema aestuarii AP17</name>
    <dbReference type="NCBI Taxonomy" id="2064643"/>
    <lineage>
        <taxon>Bacteria</taxon>
        <taxon>Bacillati</taxon>
        <taxon>Cyanobacteriota</taxon>
        <taxon>Cyanophyceae</taxon>
        <taxon>Oscillatoriophycideae</taxon>
        <taxon>Oscillatoriales</taxon>
        <taxon>Oscillatoriaceae</taxon>
        <taxon>Oxynema</taxon>
        <taxon>Oxynema aestuarii</taxon>
    </lineage>
</organism>
<evidence type="ECO:0000313" key="3">
    <source>
        <dbReference type="EMBL" id="QIZ69431.1"/>
    </source>
</evidence>
<dbReference type="Proteomes" id="UP000500857">
    <property type="component" value="Chromosome"/>
</dbReference>
<protein>
    <recommendedName>
        <fullName evidence="5">Gas vesicle protein</fullName>
    </recommendedName>
</protein>